<reference evidence="2" key="1">
    <citation type="journal article" date="2014" name="Genome Announc.">
        <title>Draft genome sequence of the formaldehyde-resistant fungus Byssochlamys spectabilis No. 5 (anamorph Paecilomyces variotii No. 5) (NBRC109023).</title>
        <authorList>
            <person name="Oka T."/>
            <person name="Ekino K."/>
            <person name="Fukuda K."/>
            <person name="Nomura Y."/>
        </authorList>
    </citation>
    <scope>NUCLEOTIDE SEQUENCE [LARGE SCALE GENOMIC DNA]</scope>
    <source>
        <strain evidence="2">No. 5 / NBRC 109023</strain>
    </source>
</reference>
<organism evidence="1 2">
    <name type="scientific">Byssochlamys spectabilis (strain No. 5 / NBRC 109023)</name>
    <name type="common">Paecilomyces variotii</name>
    <dbReference type="NCBI Taxonomy" id="1356009"/>
    <lineage>
        <taxon>Eukaryota</taxon>
        <taxon>Fungi</taxon>
        <taxon>Dikarya</taxon>
        <taxon>Ascomycota</taxon>
        <taxon>Pezizomycotina</taxon>
        <taxon>Eurotiomycetes</taxon>
        <taxon>Eurotiomycetidae</taxon>
        <taxon>Eurotiales</taxon>
        <taxon>Thermoascaceae</taxon>
        <taxon>Paecilomyces</taxon>
    </lineage>
</organism>
<dbReference type="AlphaFoldDB" id="V5I1H3"/>
<dbReference type="OrthoDB" id="3852249at2759"/>
<evidence type="ECO:0000313" key="2">
    <source>
        <dbReference type="Proteomes" id="UP000018001"/>
    </source>
</evidence>
<protein>
    <submittedName>
        <fullName evidence="1">Uncharacterized protein</fullName>
    </submittedName>
</protein>
<gene>
    <name evidence="1" type="ORF">PVAR5_5203</name>
</gene>
<dbReference type="Pfam" id="PF20219">
    <property type="entry name" value="DUF6579"/>
    <property type="match status" value="1"/>
</dbReference>
<name>V5I1H3_BYSSN</name>
<dbReference type="InterPro" id="IPR046486">
    <property type="entry name" value="DUF6579"/>
</dbReference>
<accession>V5I1H3</accession>
<dbReference type="EMBL" id="BAUL01000168">
    <property type="protein sequence ID" value="GAD96545.1"/>
    <property type="molecule type" value="Genomic_DNA"/>
</dbReference>
<sequence>MDPISTLNREAAKALVKRYGADVLLGGVQLWSHYRSGKASKEQQQAYKAMKESLPKVVDHVKNKEIKVIQGAFNSSAEYIAKFQAVALVSIAIVLLDVDSAIKRIGASLERIGGELEIANAAKIQGWENEGFGAHVYNFVRNEMLQATSRTQKEQAGAMQQHHYFYVWNPDTTWYPVFEERNRVDPLGPNFGGYSHDLATICLRMRIDRETLIEKESHGRTAQFHLLIPAYSPIVIDHPIAFHDSLLPLTITGQRHRQVDCVWLNLRVCQRALNLQFIGVLEQEQNPFIIGGLTSYFTCGFLCFATAAASTAFPPLAPTAGSVIWSLFLGMPASFCTAAGGFIHDIATFENTHILGSVLFFSP</sequence>
<dbReference type="eggNOG" id="ENOG502SMW6">
    <property type="taxonomic scope" value="Eukaryota"/>
</dbReference>
<comment type="caution">
    <text evidence="1">The sequence shown here is derived from an EMBL/GenBank/DDBJ whole genome shotgun (WGS) entry which is preliminary data.</text>
</comment>
<dbReference type="HOGENOM" id="CLU_067605_0_0_1"/>
<dbReference type="InParanoid" id="V5I1H3"/>
<keyword evidence="2" id="KW-1185">Reference proteome</keyword>
<dbReference type="Proteomes" id="UP000018001">
    <property type="component" value="Unassembled WGS sequence"/>
</dbReference>
<evidence type="ECO:0000313" key="1">
    <source>
        <dbReference type="EMBL" id="GAD96545.1"/>
    </source>
</evidence>
<proteinExistence type="predicted"/>